<accession>A0AAD9PT94</accession>
<reference evidence="1" key="2">
    <citation type="journal article" date="2023" name="Science">
        <title>Genomic signatures of disease resistance in endangered staghorn corals.</title>
        <authorList>
            <person name="Vollmer S.V."/>
            <person name="Selwyn J.D."/>
            <person name="Despard B.A."/>
            <person name="Roesel C.L."/>
        </authorList>
    </citation>
    <scope>NUCLEOTIDE SEQUENCE</scope>
    <source>
        <strain evidence="1">K2</strain>
    </source>
</reference>
<dbReference type="Gene3D" id="3.90.175.10">
    <property type="entry name" value="Diphtheria Toxin, domain 1"/>
    <property type="match status" value="1"/>
</dbReference>
<reference evidence="1" key="1">
    <citation type="journal article" date="2023" name="G3 (Bethesda)">
        <title>Whole genome assembly and annotation of the endangered Caribbean coral Acropora cervicornis.</title>
        <authorList>
            <person name="Selwyn J.D."/>
            <person name="Vollmer S.V."/>
        </authorList>
    </citation>
    <scope>NUCLEOTIDE SEQUENCE</scope>
    <source>
        <strain evidence="1">K2</strain>
    </source>
</reference>
<proteinExistence type="predicted"/>
<keyword evidence="2" id="KW-1185">Reference proteome</keyword>
<dbReference type="AlphaFoldDB" id="A0AAD9PT94"/>
<name>A0AAD9PT94_ACRCE</name>
<protein>
    <recommendedName>
        <fullName evidence="3">PARP catalytic domain-containing protein</fullName>
    </recommendedName>
</protein>
<evidence type="ECO:0000313" key="2">
    <source>
        <dbReference type="Proteomes" id="UP001249851"/>
    </source>
</evidence>
<dbReference type="Pfam" id="PF13151">
    <property type="entry name" value="DUF3990"/>
    <property type="match status" value="1"/>
</dbReference>
<organism evidence="1 2">
    <name type="scientific">Acropora cervicornis</name>
    <name type="common">Staghorn coral</name>
    <dbReference type="NCBI Taxonomy" id="6130"/>
    <lineage>
        <taxon>Eukaryota</taxon>
        <taxon>Metazoa</taxon>
        <taxon>Cnidaria</taxon>
        <taxon>Anthozoa</taxon>
        <taxon>Hexacorallia</taxon>
        <taxon>Scleractinia</taxon>
        <taxon>Astrocoeniina</taxon>
        <taxon>Acroporidae</taxon>
        <taxon>Acropora</taxon>
    </lineage>
</organism>
<dbReference type="SUPFAM" id="SSF56399">
    <property type="entry name" value="ADP-ribosylation"/>
    <property type="match status" value="1"/>
</dbReference>
<gene>
    <name evidence="1" type="ORF">P5673_031105</name>
</gene>
<dbReference type="EMBL" id="JARQWQ010000141">
    <property type="protein sequence ID" value="KAK2548663.1"/>
    <property type="molecule type" value="Genomic_DNA"/>
</dbReference>
<sequence length="378" mass="43204">MNYKKLEEPMIPLKDSGEKDDDDEAFNKVFEMIYEDIPLFQRPAVRLFALLGLKLDFLDRLQTISAHHIYHRSLCEWITIFLQNKSRAISLEKKTQLTLELLDSIGFDRSSTAVKTIMASSSMGNMQYHIEPCEWAEIFIQDEFNYNPMLYSGVCNFPFESDLTNSWFQLPPNTDVEESENDPNPCRVNIMNFVTTKSNALKGLRSKLDGFLSQSDGATVLYHGTDHRSARNILSRGICLTAGRLKRDFSCGTGFYLTKNLDEAVNWALSTTKKPAILVFQVNRKHLDSAKRLDLNNDEGRWREIVTSFRSGTGTANTRKSVSAYDLIEGPQAAMSYDEASRELVWKRKPSSYQMCLISDDLAETFKKSLHSIFFLET</sequence>
<evidence type="ECO:0000313" key="1">
    <source>
        <dbReference type="EMBL" id="KAK2548663.1"/>
    </source>
</evidence>
<dbReference type="Proteomes" id="UP001249851">
    <property type="component" value="Unassembled WGS sequence"/>
</dbReference>
<dbReference type="InterPro" id="IPR025051">
    <property type="entry name" value="DUF3990"/>
</dbReference>
<comment type="caution">
    <text evidence="1">The sequence shown here is derived from an EMBL/GenBank/DDBJ whole genome shotgun (WGS) entry which is preliminary data.</text>
</comment>
<evidence type="ECO:0008006" key="3">
    <source>
        <dbReference type="Google" id="ProtNLM"/>
    </source>
</evidence>